<keyword evidence="1" id="KW-0472">Membrane</keyword>
<comment type="caution">
    <text evidence="2">The sequence shown here is derived from an EMBL/GenBank/DDBJ whole genome shotgun (WGS) entry which is preliminary data.</text>
</comment>
<dbReference type="EMBL" id="DUZY01000001">
    <property type="protein sequence ID" value="DAD22449.1"/>
    <property type="molecule type" value="Genomic_DNA"/>
</dbReference>
<keyword evidence="3" id="KW-1185">Reference proteome</keyword>
<feature type="transmembrane region" description="Helical" evidence="1">
    <location>
        <begin position="64"/>
        <end position="80"/>
    </location>
</feature>
<dbReference type="AlphaFoldDB" id="A0A822XTM3"/>
<proteinExistence type="predicted"/>
<evidence type="ECO:0000313" key="3">
    <source>
        <dbReference type="Proteomes" id="UP000607653"/>
    </source>
</evidence>
<keyword evidence="1" id="KW-0812">Transmembrane</keyword>
<name>A0A822XTM3_NELNU</name>
<feature type="transmembrane region" description="Helical" evidence="1">
    <location>
        <begin position="86"/>
        <end position="107"/>
    </location>
</feature>
<organism evidence="2 3">
    <name type="scientific">Nelumbo nucifera</name>
    <name type="common">Sacred lotus</name>
    <dbReference type="NCBI Taxonomy" id="4432"/>
    <lineage>
        <taxon>Eukaryota</taxon>
        <taxon>Viridiplantae</taxon>
        <taxon>Streptophyta</taxon>
        <taxon>Embryophyta</taxon>
        <taxon>Tracheophyta</taxon>
        <taxon>Spermatophyta</taxon>
        <taxon>Magnoliopsida</taxon>
        <taxon>Proteales</taxon>
        <taxon>Nelumbonaceae</taxon>
        <taxon>Nelumbo</taxon>
    </lineage>
</organism>
<evidence type="ECO:0000256" key="1">
    <source>
        <dbReference type="SAM" id="Phobius"/>
    </source>
</evidence>
<evidence type="ECO:0000313" key="2">
    <source>
        <dbReference type="EMBL" id="DAD22449.1"/>
    </source>
</evidence>
<keyword evidence="1" id="KW-1133">Transmembrane helix</keyword>
<sequence>MAMATSSSFSTVSADIRTAMEISILAQDKRFIKSVHDQELKPGIVASACAEACPARLTIWRKSLLFNGNGYTVYIMIWMIDWFFEPIIMCVMGGKMSSIFLVPIIVITRVEG</sequence>
<gene>
    <name evidence="2" type="ORF">HUJ06_023913</name>
</gene>
<reference evidence="2 3" key="1">
    <citation type="journal article" date="2020" name="Mol. Biol. Evol.">
        <title>Distinct Expression and Methylation Patterns for Genes with Different Fates following a Single Whole-Genome Duplication in Flowering Plants.</title>
        <authorList>
            <person name="Shi T."/>
            <person name="Rahmani R.S."/>
            <person name="Gugger P.F."/>
            <person name="Wang M."/>
            <person name="Li H."/>
            <person name="Zhang Y."/>
            <person name="Li Z."/>
            <person name="Wang Q."/>
            <person name="Van de Peer Y."/>
            <person name="Marchal K."/>
            <person name="Chen J."/>
        </authorList>
    </citation>
    <scope>NUCLEOTIDE SEQUENCE [LARGE SCALE GENOMIC DNA]</scope>
    <source>
        <tissue evidence="2">Leaf</tissue>
    </source>
</reference>
<protein>
    <submittedName>
        <fullName evidence="2">Uncharacterized protein</fullName>
    </submittedName>
</protein>
<accession>A0A822XTM3</accession>
<dbReference type="Proteomes" id="UP000607653">
    <property type="component" value="Unassembled WGS sequence"/>
</dbReference>